<comment type="caution">
    <text evidence="1">The sequence shown here is derived from an EMBL/GenBank/DDBJ whole genome shotgun (WGS) entry which is preliminary data.</text>
</comment>
<evidence type="ECO:0000313" key="1">
    <source>
        <dbReference type="EMBL" id="KAJ9068184.1"/>
    </source>
</evidence>
<gene>
    <name evidence="1" type="ORF">DSO57_1031243</name>
</gene>
<dbReference type="EMBL" id="QTSX02003773">
    <property type="protein sequence ID" value="KAJ9068184.1"/>
    <property type="molecule type" value="Genomic_DNA"/>
</dbReference>
<accession>A0ACC2T0K7</accession>
<protein>
    <submittedName>
        <fullName evidence="1">Uncharacterized protein</fullName>
    </submittedName>
</protein>
<dbReference type="Proteomes" id="UP001165960">
    <property type="component" value="Unassembled WGS sequence"/>
</dbReference>
<proteinExistence type="predicted"/>
<keyword evidence="2" id="KW-1185">Reference proteome</keyword>
<sequence length="144" mass="15341">MNTPSSSYPSLALGGVLPPSFTFGVNSPLLHALWATNLLVSCTFQPPSLSWGEVLVKSLTCNNLDLYSVDPVLLASVVEGASPSPPPQLESNNSAPLQAPEVPTLVPSCAPWLFTGLMLMGLNTYFPQLSLVYSLWSPLIEDVP</sequence>
<reference evidence="1" key="1">
    <citation type="submission" date="2022-04" db="EMBL/GenBank/DDBJ databases">
        <title>Genome of the entomopathogenic fungus Entomophthora muscae.</title>
        <authorList>
            <person name="Elya C."/>
            <person name="Lovett B.R."/>
            <person name="Lee E."/>
            <person name="Macias A.M."/>
            <person name="Hajek A.E."/>
            <person name="De Bivort B.L."/>
            <person name="Kasson M.T."/>
            <person name="De Fine Licht H.H."/>
            <person name="Stajich J.E."/>
        </authorList>
    </citation>
    <scope>NUCLEOTIDE SEQUENCE</scope>
    <source>
        <strain evidence="1">Berkeley</strain>
    </source>
</reference>
<organism evidence="1 2">
    <name type="scientific">Entomophthora muscae</name>
    <dbReference type="NCBI Taxonomy" id="34485"/>
    <lineage>
        <taxon>Eukaryota</taxon>
        <taxon>Fungi</taxon>
        <taxon>Fungi incertae sedis</taxon>
        <taxon>Zoopagomycota</taxon>
        <taxon>Entomophthoromycotina</taxon>
        <taxon>Entomophthoromycetes</taxon>
        <taxon>Entomophthorales</taxon>
        <taxon>Entomophthoraceae</taxon>
        <taxon>Entomophthora</taxon>
    </lineage>
</organism>
<evidence type="ECO:0000313" key="2">
    <source>
        <dbReference type="Proteomes" id="UP001165960"/>
    </source>
</evidence>
<name>A0ACC2T0K7_9FUNG</name>